<dbReference type="PANTHER" id="PTHR31836:SF28">
    <property type="entry name" value="SRCR DOMAIN-CONTAINING PROTEIN-RELATED"/>
    <property type="match status" value="1"/>
</dbReference>
<dbReference type="CDD" id="cd22191">
    <property type="entry name" value="DPBB_RlpA_EXP_N-like"/>
    <property type="match status" value="1"/>
</dbReference>
<evidence type="ECO:0000313" key="3">
    <source>
        <dbReference type="EMBL" id="KAF9473431.1"/>
    </source>
</evidence>
<accession>A0A9P5YT22</accession>
<dbReference type="InterPro" id="IPR036908">
    <property type="entry name" value="RlpA-like_sf"/>
</dbReference>
<organism evidence="3 4">
    <name type="scientific">Pholiota conissans</name>
    <dbReference type="NCBI Taxonomy" id="109636"/>
    <lineage>
        <taxon>Eukaryota</taxon>
        <taxon>Fungi</taxon>
        <taxon>Dikarya</taxon>
        <taxon>Basidiomycota</taxon>
        <taxon>Agaricomycotina</taxon>
        <taxon>Agaricomycetes</taxon>
        <taxon>Agaricomycetidae</taxon>
        <taxon>Agaricales</taxon>
        <taxon>Agaricineae</taxon>
        <taxon>Strophariaceae</taxon>
        <taxon>Pholiota</taxon>
    </lineage>
</organism>
<keyword evidence="1 2" id="KW-0732">Signal</keyword>
<feature type="signal peptide" evidence="2">
    <location>
        <begin position="1"/>
        <end position="20"/>
    </location>
</feature>
<gene>
    <name evidence="3" type="ORF">BDN70DRAFT_817243</name>
</gene>
<dbReference type="Proteomes" id="UP000807469">
    <property type="component" value="Unassembled WGS sequence"/>
</dbReference>
<comment type="caution">
    <text evidence="3">The sequence shown here is derived from an EMBL/GenBank/DDBJ whole genome shotgun (WGS) entry which is preliminary data.</text>
</comment>
<reference evidence="3" key="1">
    <citation type="submission" date="2020-11" db="EMBL/GenBank/DDBJ databases">
        <authorList>
            <consortium name="DOE Joint Genome Institute"/>
            <person name="Ahrendt S."/>
            <person name="Riley R."/>
            <person name="Andreopoulos W."/>
            <person name="Labutti K."/>
            <person name="Pangilinan J."/>
            <person name="Ruiz-Duenas F.J."/>
            <person name="Barrasa J.M."/>
            <person name="Sanchez-Garcia M."/>
            <person name="Camarero S."/>
            <person name="Miyauchi S."/>
            <person name="Serrano A."/>
            <person name="Linde D."/>
            <person name="Babiker R."/>
            <person name="Drula E."/>
            <person name="Ayuso-Fernandez I."/>
            <person name="Pacheco R."/>
            <person name="Padilla G."/>
            <person name="Ferreira P."/>
            <person name="Barriuso J."/>
            <person name="Kellner H."/>
            <person name="Castanera R."/>
            <person name="Alfaro M."/>
            <person name="Ramirez L."/>
            <person name="Pisabarro A.G."/>
            <person name="Kuo A."/>
            <person name="Tritt A."/>
            <person name="Lipzen A."/>
            <person name="He G."/>
            <person name="Yan M."/>
            <person name="Ng V."/>
            <person name="Cullen D."/>
            <person name="Martin F."/>
            <person name="Rosso M.-N."/>
            <person name="Henrissat B."/>
            <person name="Hibbett D."/>
            <person name="Martinez A.T."/>
            <person name="Grigoriev I.V."/>
        </authorList>
    </citation>
    <scope>NUCLEOTIDE SEQUENCE</scope>
    <source>
        <strain evidence="3">CIRM-BRFM 674</strain>
    </source>
</reference>
<feature type="chain" id="PRO_5040397433" evidence="2">
    <location>
        <begin position="21"/>
        <end position="141"/>
    </location>
</feature>
<dbReference type="EMBL" id="MU155443">
    <property type="protein sequence ID" value="KAF9473431.1"/>
    <property type="molecule type" value="Genomic_DNA"/>
</dbReference>
<dbReference type="PANTHER" id="PTHR31836">
    <property type="match status" value="1"/>
</dbReference>
<dbReference type="Gene3D" id="2.40.40.10">
    <property type="entry name" value="RlpA-like domain"/>
    <property type="match status" value="1"/>
</dbReference>
<dbReference type="AlphaFoldDB" id="A0A9P5YT22"/>
<evidence type="ECO:0000256" key="1">
    <source>
        <dbReference type="ARBA" id="ARBA00022729"/>
    </source>
</evidence>
<sequence>MTRITLFIFAFFAYIALALAAPVPVVDGELVELERRITHTGRGTWFYPGLGNCGWTNNSNDLILAIGKGLYDQNKGSNCGQYVEIINTKNGKKAYGKTVDSCQSCTKNDIDMSPALFKKLSPLSTGQLTVQWHFMNKSWKP</sequence>
<keyword evidence="4" id="KW-1185">Reference proteome</keyword>
<proteinExistence type="predicted"/>
<dbReference type="InterPro" id="IPR051477">
    <property type="entry name" value="Expansin_CellWall"/>
</dbReference>
<protein>
    <submittedName>
        <fullName evidence="3">Expansin family protein</fullName>
    </submittedName>
</protein>
<dbReference type="OrthoDB" id="406505at2759"/>
<evidence type="ECO:0000256" key="2">
    <source>
        <dbReference type="SAM" id="SignalP"/>
    </source>
</evidence>
<name>A0A9P5YT22_9AGAR</name>
<evidence type="ECO:0000313" key="4">
    <source>
        <dbReference type="Proteomes" id="UP000807469"/>
    </source>
</evidence>
<dbReference type="SUPFAM" id="SSF50685">
    <property type="entry name" value="Barwin-like endoglucanases"/>
    <property type="match status" value="1"/>
</dbReference>